<name>A0A839Z8I5_9HYPH</name>
<sequence length="172" mass="16559">MRLVYLGLALGAALLLSACGDPQPGPAGPPGPQGAAGPAGAQGTVGPAGPAGPKGDPGVAGPAGPAGPAGAAGPAGPAGPQGPAGMAGDKGEAGEAGKAAEAPGSVRVYSRRECFSPEGCHLTCEADEVVVNAYLAPREGETTIVSEREVHFAPKPVDASRAPLMVLICARR</sequence>
<dbReference type="RefSeq" id="WP_210286883.1">
    <property type="nucleotide sequence ID" value="NZ_JACICD010000002.1"/>
</dbReference>
<dbReference type="PANTHER" id="PTHR24637">
    <property type="entry name" value="COLLAGEN"/>
    <property type="match status" value="1"/>
</dbReference>
<dbReference type="Pfam" id="PF01391">
    <property type="entry name" value="Collagen"/>
    <property type="match status" value="1"/>
</dbReference>
<keyword evidence="4" id="KW-1185">Reference proteome</keyword>
<dbReference type="PROSITE" id="PS51257">
    <property type="entry name" value="PROKAR_LIPOPROTEIN"/>
    <property type="match status" value="1"/>
</dbReference>
<comment type="caution">
    <text evidence="3">The sequence shown here is derived from an EMBL/GenBank/DDBJ whole genome shotgun (WGS) entry which is preliminary data.</text>
</comment>
<feature type="compositionally biased region" description="Pro residues" evidence="1">
    <location>
        <begin position="23"/>
        <end position="32"/>
    </location>
</feature>
<gene>
    <name evidence="3" type="ORF">FHS55_001641</name>
</gene>
<dbReference type="EMBL" id="JACICD010000002">
    <property type="protein sequence ID" value="MBB3771046.1"/>
    <property type="molecule type" value="Genomic_DNA"/>
</dbReference>
<protein>
    <recommendedName>
        <fullName evidence="5">Collagen-like protein</fullName>
    </recommendedName>
</protein>
<proteinExistence type="predicted"/>
<dbReference type="Proteomes" id="UP000533469">
    <property type="component" value="Unassembled WGS sequence"/>
</dbReference>
<feature type="signal peptide" evidence="2">
    <location>
        <begin position="1"/>
        <end position="20"/>
    </location>
</feature>
<evidence type="ECO:0000313" key="4">
    <source>
        <dbReference type="Proteomes" id="UP000533469"/>
    </source>
</evidence>
<reference evidence="3 4" key="1">
    <citation type="submission" date="2020-08" db="EMBL/GenBank/DDBJ databases">
        <title>Genomic Encyclopedia of Type Strains, Phase IV (KMG-IV): sequencing the most valuable type-strain genomes for metagenomic binning, comparative biology and taxonomic classification.</title>
        <authorList>
            <person name="Goeker M."/>
        </authorList>
    </citation>
    <scope>NUCLEOTIDE SEQUENCE [LARGE SCALE GENOMIC DNA]</scope>
    <source>
        <strain evidence="3 4">DSM 5895</strain>
    </source>
</reference>
<dbReference type="AlphaFoldDB" id="A0A839Z8I5"/>
<feature type="region of interest" description="Disordered" evidence="1">
    <location>
        <begin position="23"/>
        <end position="103"/>
    </location>
</feature>
<dbReference type="InterPro" id="IPR008160">
    <property type="entry name" value="Collagen"/>
</dbReference>
<evidence type="ECO:0008006" key="5">
    <source>
        <dbReference type="Google" id="ProtNLM"/>
    </source>
</evidence>
<organism evidence="3 4">
    <name type="scientific">Ancylobacter tetraedralis</name>
    <dbReference type="NCBI Taxonomy" id="217068"/>
    <lineage>
        <taxon>Bacteria</taxon>
        <taxon>Pseudomonadati</taxon>
        <taxon>Pseudomonadota</taxon>
        <taxon>Alphaproteobacteria</taxon>
        <taxon>Hyphomicrobiales</taxon>
        <taxon>Xanthobacteraceae</taxon>
        <taxon>Ancylobacter</taxon>
    </lineage>
</organism>
<dbReference type="PANTHER" id="PTHR24637:SF428">
    <property type="entry name" value="SCAVENGER RECEPTOR CLASS A MEMBER 3"/>
    <property type="match status" value="1"/>
</dbReference>
<feature type="compositionally biased region" description="Low complexity" evidence="1">
    <location>
        <begin position="33"/>
        <end position="75"/>
    </location>
</feature>
<evidence type="ECO:0000256" key="1">
    <source>
        <dbReference type="SAM" id="MobiDB-lite"/>
    </source>
</evidence>
<evidence type="ECO:0000313" key="3">
    <source>
        <dbReference type="EMBL" id="MBB3771046.1"/>
    </source>
</evidence>
<keyword evidence="2" id="KW-0732">Signal</keyword>
<evidence type="ECO:0000256" key="2">
    <source>
        <dbReference type="SAM" id="SignalP"/>
    </source>
</evidence>
<accession>A0A839Z8I5</accession>
<feature type="chain" id="PRO_5032866429" description="Collagen-like protein" evidence="2">
    <location>
        <begin position="21"/>
        <end position="172"/>
    </location>
</feature>